<dbReference type="Pfam" id="PF06271">
    <property type="entry name" value="RDD"/>
    <property type="match status" value="1"/>
</dbReference>
<proteinExistence type="predicted"/>
<protein>
    <submittedName>
        <fullName evidence="7">Rdd</fullName>
    </submittedName>
</protein>
<accession>A8DJM1</accession>
<gene>
    <name evidence="7" type="ORF">YS_M60-F11.114</name>
</gene>
<sequence>MTCKLAYDGVLKDVPCSPTSSKKRPLATGLGMWLDNQLVVETPERVELRFALASIGSRFLAALIDHGLQLFAFFALGLLIGQTSEFLRLNRSLELWLLSLGVLVSFLILFGYFVIFETLWSGQTPGKRWMGLRVIRVDGRPVGFFEVLVRNALRMIDFLPSSYALGVVCILLHREARRLGDLVAGTVVVKERLGTTPALDQVLATHAADVQCLSPQDTENIGNIQALTADDIAAVERFLLRRAALPEKVRPRVAARMAAAVSHRLGVSLPPAHESFLEAVDRQYRAQAKYFVD</sequence>
<evidence type="ECO:0000256" key="2">
    <source>
        <dbReference type="ARBA" id="ARBA00022692"/>
    </source>
</evidence>
<evidence type="ECO:0000256" key="5">
    <source>
        <dbReference type="SAM" id="Phobius"/>
    </source>
</evidence>
<evidence type="ECO:0000256" key="4">
    <source>
        <dbReference type="ARBA" id="ARBA00023136"/>
    </source>
</evidence>
<dbReference type="InterPro" id="IPR010432">
    <property type="entry name" value="RDD"/>
</dbReference>
<dbReference type="EMBL" id="EF531339">
    <property type="protein sequence ID" value="ABV27293.1"/>
    <property type="molecule type" value="Genomic_DNA"/>
</dbReference>
<dbReference type="PANTHER" id="PTHR38480">
    <property type="entry name" value="SLR0254 PROTEIN"/>
    <property type="match status" value="1"/>
</dbReference>
<feature type="domain" description="RDD" evidence="6">
    <location>
        <begin position="52"/>
        <end position="185"/>
    </location>
</feature>
<name>A8DJM1_9BACT</name>
<dbReference type="PANTHER" id="PTHR38480:SF1">
    <property type="entry name" value="SLR0254 PROTEIN"/>
    <property type="match status" value="1"/>
</dbReference>
<keyword evidence="3 5" id="KW-1133">Transmembrane helix</keyword>
<keyword evidence="4 5" id="KW-0472">Membrane</keyword>
<dbReference type="GO" id="GO:0016020">
    <property type="term" value="C:membrane"/>
    <property type="evidence" value="ECO:0007669"/>
    <property type="project" value="UniProtKB-SubCell"/>
</dbReference>
<evidence type="ECO:0000259" key="6">
    <source>
        <dbReference type="Pfam" id="PF06271"/>
    </source>
</evidence>
<keyword evidence="2 5" id="KW-0812">Transmembrane</keyword>
<reference evidence="7" key="1">
    <citation type="journal article" date="2007" name="Science">
        <title>Candidatus Chloracidobacterium thermophilum: an aerobic phototrophic Acidobacterium.</title>
        <authorList>
            <person name="Bryant D.A."/>
            <person name="Costas A.M."/>
            <person name="Maresca J.A."/>
            <person name="Chew A.G."/>
            <person name="Klatt C.G."/>
            <person name="Bateson M.M."/>
            <person name="Tallon L.J."/>
            <person name="Hostetler J."/>
            <person name="Nelson W.C."/>
            <person name="Heidelberg J.F."/>
            <person name="Ward D.M."/>
        </authorList>
    </citation>
    <scope>NUCLEOTIDE SEQUENCE</scope>
</reference>
<evidence type="ECO:0000256" key="1">
    <source>
        <dbReference type="ARBA" id="ARBA00004141"/>
    </source>
</evidence>
<feature type="transmembrane region" description="Helical" evidence="5">
    <location>
        <begin position="93"/>
        <end position="115"/>
    </location>
</feature>
<dbReference type="AlphaFoldDB" id="A8DJM1"/>
<evidence type="ECO:0000313" key="7">
    <source>
        <dbReference type="EMBL" id="ABV27293.1"/>
    </source>
</evidence>
<comment type="subcellular location">
    <subcellularLocation>
        <location evidence="1">Membrane</location>
        <topology evidence="1">Multi-pass membrane protein</topology>
    </subcellularLocation>
</comment>
<evidence type="ECO:0000256" key="3">
    <source>
        <dbReference type="ARBA" id="ARBA00022989"/>
    </source>
</evidence>
<organism evidence="7">
    <name type="scientific">Chloracidobacterium thermophilum</name>
    <dbReference type="NCBI Taxonomy" id="458033"/>
    <lineage>
        <taxon>Bacteria</taxon>
        <taxon>Pseudomonadati</taxon>
        <taxon>Acidobacteriota</taxon>
        <taxon>Terriglobia</taxon>
        <taxon>Terriglobales</taxon>
        <taxon>Acidobacteriaceae</taxon>
        <taxon>Chloracidobacterium</taxon>
    </lineage>
</organism>
<feature type="transmembrane region" description="Helical" evidence="5">
    <location>
        <begin position="59"/>
        <end position="81"/>
    </location>
</feature>